<dbReference type="EMBL" id="NBSH01000002">
    <property type="protein sequence ID" value="ORX39890.1"/>
    <property type="molecule type" value="Genomic_DNA"/>
</dbReference>
<dbReference type="STRING" id="4999.A0A1Y1UPB3"/>
<evidence type="ECO:0000313" key="5">
    <source>
        <dbReference type="Proteomes" id="UP000193218"/>
    </source>
</evidence>
<dbReference type="GeneID" id="33556524"/>
<reference evidence="4 5" key="1">
    <citation type="submission" date="2017-03" db="EMBL/GenBank/DDBJ databases">
        <title>Widespread Adenine N6-methylation of Active Genes in Fungi.</title>
        <authorList>
            <consortium name="DOE Joint Genome Institute"/>
            <person name="Mondo S.J."/>
            <person name="Dannebaum R.O."/>
            <person name="Kuo R.C."/>
            <person name="Louie K.B."/>
            <person name="Bewick A.J."/>
            <person name="Labutti K."/>
            <person name="Haridas S."/>
            <person name="Kuo A."/>
            <person name="Salamov A."/>
            <person name="Ahrendt S.R."/>
            <person name="Lau R."/>
            <person name="Bowen B.P."/>
            <person name="Lipzen A."/>
            <person name="Sullivan W."/>
            <person name="Andreopoulos W.B."/>
            <person name="Clum A."/>
            <person name="Lindquist E."/>
            <person name="Daum C."/>
            <person name="Northen T.R."/>
            <person name="Ramamoorthy G."/>
            <person name="Schmitz R.J."/>
            <person name="Gryganskyi A."/>
            <person name="Culley D."/>
            <person name="Magnuson J."/>
            <person name="James T.Y."/>
            <person name="O'Malley M.A."/>
            <person name="Stajich J.E."/>
            <person name="Spatafora J.W."/>
            <person name="Visel A."/>
            <person name="Grigoriev I.V."/>
        </authorList>
    </citation>
    <scope>NUCLEOTIDE SEQUENCE [LARGE SCALE GENOMIC DNA]</scope>
    <source>
        <strain evidence="4 5">NRRL Y-17943</strain>
    </source>
</reference>
<dbReference type="Pfam" id="PF08661">
    <property type="entry name" value="Rep_fac-A_3"/>
    <property type="match status" value="1"/>
</dbReference>
<dbReference type="GO" id="GO:0003684">
    <property type="term" value="F:damaged DNA binding"/>
    <property type="evidence" value="ECO:0007669"/>
    <property type="project" value="TreeGrafter"/>
</dbReference>
<dbReference type="AlphaFoldDB" id="A0A1Y1UPB3"/>
<comment type="subcellular location">
    <subcellularLocation>
        <location evidence="1">Nucleus</location>
    </subcellularLocation>
</comment>
<dbReference type="GO" id="GO:0006284">
    <property type="term" value="P:base-excision repair"/>
    <property type="evidence" value="ECO:0007669"/>
    <property type="project" value="TreeGrafter"/>
</dbReference>
<accession>A0A1Y1UPB3</accession>
<name>A0A1Y1UPB3_9TREE</name>
<evidence type="ECO:0000256" key="3">
    <source>
        <dbReference type="ARBA" id="ARBA00023242"/>
    </source>
</evidence>
<dbReference type="GO" id="GO:0006260">
    <property type="term" value="P:DNA replication"/>
    <property type="evidence" value="ECO:0007669"/>
    <property type="project" value="InterPro"/>
</dbReference>
<dbReference type="InterPro" id="IPR013970">
    <property type="entry name" value="Rfa2"/>
</dbReference>
<dbReference type="GO" id="GO:0005662">
    <property type="term" value="C:DNA replication factor A complex"/>
    <property type="evidence" value="ECO:0007669"/>
    <property type="project" value="TreeGrafter"/>
</dbReference>
<dbReference type="RefSeq" id="XP_021873675.1">
    <property type="nucleotide sequence ID" value="XM_022014716.1"/>
</dbReference>
<comment type="similarity">
    <text evidence="2">Belongs to the replication factor A protein 3 family.</text>
</comment>
<gene>
    <name evidence="4" type="ORF">BD324DRAFT_615384</name>
</gene>
<dbReference type="GO" id="GO:0000724">
    <property type="term" value="P:double-strand break repair via homologous recombination"/>
    <property type="evidence" value="ECO:0007669"/>
    <property type="project" value="TreeGrafter"/>
</dbReference>
<protein>
    <submittedName>
        <fullName evidence="4">Replication factor A protein 3</fullName>
    </submittedName>
</protein>
<keyword evidence="3" id="KW-0539">Nucleus</keyword>
<proteinExistence type="inferred from homology"/>
<evidence type="ECO:0000256" key="1">
    <source>
        <dbReference type="ARBA" id="ARBA00004123"/>
    </source>
</evidence>
<dbReference type="PANTHER" id="PTHR15114:SF1">
    <property type="entry name" value="REPLICATION PROTEIN A 14 KDA SUBUNIT"/>
    <property type="match status" value="1"/>
</dbReference>
<dbReference type="GO" id="GO:0035861">
    <property type="term" value="C:site of double-strand break"/>
    <property type="evidence" value="ECO:0007669"/>
    <property type="project" value="TreeGrafter"/>
</dbReference>
<evidence type="ECO:0000313" key="4">
    <source>
        <dbReference type="EMBL" id="ORX39890.1"/>
    </source>
</evidence>
<dbReference type="InParanoid" id="A0A1Y1UPB3"/>
<keyword evidence="5" id="KW-1185">Reference proteome</keyword>
<evidence type="ECO:0000256" key="2">
    <source>
        <dbReference type="ARBA" id="ARBA00009761"/>
    </source>
</evidence>
<dbReference type="GO" id="GO:0006298">
    <property type="term" value="P:mismatch repair"/>
    <property type="evidence" value="ECO:0007669"/>
    <property type="project" value="TreeGrafter"/>
</dbReference>
<comment type="caution">
    <text evidence="4">The sequence shown here is derived from an EMBL/GenBank/DDBJ whole genome shotgun (WGS) entry which is preliminary data.</text>
</comment>
<dbReference type="GO" id="GO:0003697">
    <property type="term" value="F:single-stranded DNA binding"/>
    <property type="evidence" value="ECO:0007669"/>
    <property type="project" value="TreeGrafter"/>
</dbReference>
<dbReference type="SUPFAM" id="SSF50249">
    <property type="entry name" value="Nucleic acid-binding proteins"/>
    <property type="match status" value="1"/>
</dbReference>
<dbReference type="FunCoup" id="A0A1Y1UPB3">
    <property type="interactions" value="71"/>
</dbReference>
<dbReference type="CDD" id="cd04479">
    <property type="entry name" value="RPA3"/>
    <property type="match status" value="1"/>
</dbReference>
<dbReference type="GO" id="GO:0006289">
    <property type="term" value="P:nucleotide-excision repair"/>
    <property type="evidence" value="ECO:0007669"/>
    <property type="project" value="TreeGrafter"/>
</dbReference>
<dbReference type="OrthoDB" id="188186at2759"/>
<sequence>MAPLAPEPRINASLLAKYRGQTVRLPAKVVKIVGSTATVEASDGGQIGVHLGRDMHIADTYVEIIGSVKDDLSLKALTSINLGDRLDMKAVQAVIEFSQSSKGEGILV</sequence>
<dbReference type="InterPro" id="IPR012340">
    <property type="entry name" value="NA-bd_OB-fold"/>
</dbReference>
<dbReference type="PANTHER" id="PTHR15114">
    <property type="entry name" value="REPLICATION PROTEIN A3"/>
    <property type="match status" value="1"/>
</dbReference>
<dbReference type="Proteomes" id="UP000193218">
    <property type="component" value="Unassembled WGS sequence"/>
</dbReference>
<dbReference type="Gene3D" id="2.40.50.140">
    <property type="entry name" value="Nucleic acid-binding proteins"/>
    <property type="match status" value="1"/>
</dbReference>
<organism evidence="4 5">
    <name type="scientific">Kockovaella imperatae</name>
    <dbReference type="NCBI Taxonomy" id="4999"/>
    <lineage>
        <taxon>Eukaryota</taxon>
        <taxon>Fungi</taxon>
        <taxon>Dikarya</taxon>
        <taxon>Basidiomycota</taxon>
        <taxon>Agaricomycotina</taxon>
        <taxon>Tremellomycetes</taxon>
        <taxon>Tremellales</taxon>
        <taxon>Cuniculitremaceae</taxon>
        <taxon>Kockovaella</taxon>
    </lineage>
</organism>